<dbReference type="EMBL" id="JACXAD010000009">
    <property type="protein sequence ID" value="MBD2768129.1"/>
    <property type="molecule type" value="Genomic_DNA"/>
</dbReference>
<dbReference type="InterPro" id="IPR029063">
    <property type="entry name" value="SAM-dependent_MTases_sf"/>
</dbReference>
<protein>
    <submittedName>
        <fullName evidence="2">Class I SAM-dependent methyltransferase</fullName>
    </submittedName>
</protein>
<dbReference type="InterPro" id="IPR050508">
    <property type="entry name" value="Methyltransf_Superfamily"/>
</dbReference>
<proteinExistence type="predicted"/>
<dbReference type="CDD" id="cd02440">
    <property type="entry name" value="AdoMet_MTases"/>
    <property type="match status" value="1"/>
</dbReference>
<evidence type="ECO:0000259" key="1">
    <source>
        <dbReference type="Pfam" id="PF08241"/>
    </source>
</evidence>
<keyword evidence="2" id="KW-0489">Methyltransferase</keyword>
<sequence>MLPPQPTSRADKWSIALAFSRLTGLYNTTEISSGTIASDNPIHQRLLFPYQQVASCIAGSVLELGCGWGRGLALLLPKASHYTGIDKNQQLISILRANHHQANFVAASIPSLQFLEDNTFDQVISFQVIEHIQDDDSFVKEAYRVLKPGGQLFLTTINKNFSLTRNPWHVREYCADSLAMLLGKHFSTIKRQGIQGNSRVQTYNWHHAEAVRKITRFDVLNLQYRLPPWLLRLPYELLNRYNRNRLVASTQAALEISCADFSVSEDPDKSSDLFYVATK</sequence>
<keyword evidence="2" id="KW-0808">Transferase</keyword>
<dbReference type="InterPro" id="IPR013216">
    <property type="entry name" value="Methyltransf_11"/>
</dbReference>
<gene>
    <name evidence="2" type="ORF">IC235_09525</name>
</gene>
<comment type="caution">
    <text evidence="2">The sequence shown here is derived from an EMBL/GenBank/DDBJ whole genome shotgun (WGS) entry which is preliminary data.</text>
</comment>
<dbReference type="Proteomes" id="UP000612233">
    <property type="component" value="Unassembled WGS sequence"/>
</dbReference>
<dbReference type="GO" id="GO:0008757">
    <property type="term" value="F:S-adenosylmethionine-dependent methyltransferase activity"/>
    <property type="evidence" value="ECO:0007669"/>
    <property type="project" value="InterPro"/>
</dbReference>
<dbReference type="Pfam" id="PF08241">
    <property type="entry name" value="Methyltransf_11"/>
    <property type="match status" value="1"/>
</dbReference>
<organism evidence="2 3">
    <name type="scientific">Hymenobacter montanus</name>
    <dbReference type="NCBI Taxonomy" id="2771359"/>
    <lineage>
        <taxon>Bacteria</taxon>
        <taxon>Pseudomonadati</taxon>
        <taxon>Bacteroidota</taxon>
        <taxon>Cytophagia</taxon>
        <taxon>Cytophagales</taxon>
        <taxon>Hymenobacteraceae</taxon>
        <taxon>Hymenobacter</taxon>
    </lineage>
</organism>
<evidence type="ECO:0000313" key="2">
    <source>
        <dbReference type="EMBL" id="MBD2768129.1"/>
    </source>
</evidence>
<dbReference type="GO" id="GO:0032259">
    <property type="term" value="P:methylation"/>
    <property type="evidence" value="ECO:0007669"/>
    <property type="project" value="UniProtKB-KW"/>
</dbReference>
<dbReference type="PANTHER" id="PTHR42912">
    <property type="entry name" value="METHYLTRANSFERASE"/>
    <property type="match status" value="1"/>
</dbReference>
<dbReference type="AlphaFoldDB" id="A0A927GJG5"/>
<reference evidence="2" key="1">
    <citation type="submission" date="2020-09" db="EMBL/GenBank/DDBJ databases">
        <authorList>
            <person name="Kim M.K."/>
        </authorList>
    </citation>
    <scope>NUCLEOTIDE SEQUENCE</scope>
    <source>
        <strain evidence="2">BT664</strain>
    </source>
</reference>
<accession>A0A927GJG5</accession>
<dbReference type="Gene3D" id="3.40.50.150">
    <property type="entry name" value="Vaccinia Virus protein VP39"/>
    <property type="match status" value="1"/>
</dbReference>
<keyword evidence="3" id="KW-1185">Reference proteome</keyword>
<feature type="domain" description="Methyltransferase type 11" evidence="1">
    <location>
        <begin position="62"/>
        <end position="153"/>
    </location>
</feature>
<name>A0A927GJG5_9BACT</name>
<dbReference type="SUPFAM" id="SSF53335">
    <property type="entry name" value="S-adenosyl-L-methionine-dependent methyltransferases"/>
    <property type="match status" value="1"/>
</dbReference>
<dbReference type="PANTHER" id="PTHR42912:SF80">
    <property type="entry name" value="METHYLTRANSFERASE DOMAIN-CONTAINING PROTEIN"/>
    <property type="match status" value="1"/>
</dbReference>
<evidence type="ECO:0000313" key="3">
    <source>
        <dbReference type="Proteomes" id="UP000612233"/>
    </source>
</evidence>